<keyword evidence="1" id="KW-0521">NADP</keyword>
<dbReference type="PANTHER" id="PTHR42748">
    <property type="entry name" value="NITROGEN METABOLITE REPRESSION PROTEIN NMRA FAMILY MEMBER"/>
    <property type="match status" value="1"/>
</dbReference>
<dbReference type="InterPro" id="IPR016040">
    <property type="entry name" value="NAD(P)-bd_dom"/>
</dbReference>
<proteinExistence type="predicted"/>
<dbReference type="Gene3D" id="3.40.50.720">
    <property type="entry name" value="NAD(P)-binding Rossmann-like Domain"/>
    <property type="match status" value="1"/>
</dbReference>
<sequence>MKIVIIGGTGLIGSKLVRKLTADGHTAVPAAPSTGVNTLTGEGLDVALKEADVVVDVSNSPSFANDDVLSFFTTSTTHLLAAEKAAGVTHHVALSVVGTERLPDSGYLRAKAAQEQLIENSGLPYSIVQATQFFEFVSGIADSATVDGEVRLSSVWFQPMAAEDVATALGRVAAETPLNGRLEIGGPLKVRMDEFIREALKERHDPRTVVTDPDARYFGALPTNGELVPGPDAELATTTYRDWVSAQLASQG</sequence>
<protein>
    <submittedName>
        <fullName evidence="3">Uncharacterized protein YbjT (DUF2867 family)</fullName>
    </submittedName>
</protein>
<dbReference type="EMBL" id="JAFBCF010000001">
    <property type="protein sequence ID" value="MBM7800065.1"/>
    <property type="molecule type" value="Genomic_DNA"/>
</dbReference>
<dbReference type="PANTHER" id="PTHR42748:SF3">
    <property type="entry name" value="BLL4366 PROTEIN"/>
    <property type="match status" value="1"/>
</dbReference>
<name>A0ABS2RM24_9ACTN</name>
<gene>
    <name evidence="3" type="ORF">JOE57_002986</name>
</gene>
<evidence type="ECO:0000313" key="3">
    <source>
        <dbReference type="EMBL" id="MBM7800065.1"/>
    </source>
</evidence>
<evidence type="ECO:0000256" key="1">
    <source>
        <dbReference type="ARBA" id="ARBA00022857"/>
    </source>
</evidence>
<dbReference type="InterPro" id="IPR051164">
    <property type="entry name" value="NmrA-like_oxidored"/>
</dbReference>
<reference evidence="3 4" key="1">
    <citation type="submission" date="2021-01" db="EMBL/GenBank/DDBJ databases">
        <title>Sequencing the genomes of 1000 actinobacteria strains.</title>
        <authorList>
            <person name="Klenk H.-P."/>
        </authorList>
    </citation>
    <scope>NUCLEOTIDE SEQUENCE [LARGE SCALE GENOMIC DNA]</scope>
    <source>
        <strain evidence="3 4">DSM 18662</strain>
    </source>
</reference>
<dbReference type="Pfam" id="PF13460">
    <property type="entry name" value="NAD_binding_10"/>
    <property type="match status" value="1"/>
</dbReference>
<organism evidence="3 4">
    <name type="scientific">Microlunatus panaciterrae</name>
    <dbReference type="NCBI Taxonomy" id="400768"/>
    <lineage>
        <taxon>Bacteria</taxon>
        <taxon>Bacillati</taxon>
        <taxon>Actinomycetota</taxon>
        <taxon>Actinomycetes</taxon>
        <taxon>Propionibacteriales</taxon>
        <taxon>Propionibacteriaceae</taxon>
        <taxon>Microlunatus</taxon>
    </lineage>
</organism>
<dbReference type="SUPFAM" id="SSF51735">
    <property type="entry name" value="NAD(P)-binding Rossmann-fold domains"/>
    <property type="match status" value="1"/>
</dbReference>
<dbReference type="RefSeq" id="WP_204919231.1">
    <property type="nucleotide sequence ID" value="NZ_BAAAQP010000003.1"/>
</dbReference>
<keyword evidence="4" id="KW-1185">Reference proteome</keyword>
<evidence type="ECO:0000259" key="2">
    <source>
        <dbReference type="Pfam" id="PF13460"/>
    </source>
</evidence>
<feature type="domain" description="NAD(P)-binding" evidence="2">
    <location>
        <begin position="7"/>
        <end position="133"/>
    </location>
</feature>
<dbReference type="InterPro" id="IPR036291">
    <property type="entry name" value="NAD(P)-bd_dom_sf"/>
</dbReference>
<comment type="caution">
    <text evidence="3">The sequence shown here is derived from an EMBL/GenBank/DDBJ whole genome shotgun (WGS) entry which is preliminary data.</text>
</comment>
<dbReference type="Proteomes" id="UP000704762">
    <property type="component" value="Unassembled WGS sequence"/>
</dbReference>
<accession>A0ABS2RM24</accession>
<evidence type="ECO:0000313" key="4">
    <source>
        <dbReference type="Proteomes" id="UP000704762"/>
    </source>
</evidence>